<dbReference type="AlphaFoldDB" id="A0AAD5KAE4"/>
<proteinExistence type="predicted"/>
<accession>A0AAD5KAE4</accession>
<reference evidence="1" key="1">
    <citation type="journal article" date="2022" name="IScience">
        <title>Evolution of zygomycete secretomes and the origins of terrestrial fungal ecologies.</title>
        <authorList>
            <person name="Chang Y."/>
            <person name="Wang Y."/>
            <person name="Mondo S."/>
            <person name="Ahrendt S."/>
            <person name="Andreopoulos W."/>
            <person name="Barry K."/>
            <person name="Beard J."/>
            <person name="Benny G.L."/>
            <person name="Blankenship S."/>
            <person name="Bonito G."/>
            <person name="Cuomo C."/>
            <person name="Desiro A."/>
            <person name="Gervers K.A."/>
            <person name="Hundley H."/>
            <person name="Kuo A."/>
            <person name="LaButti K."/>
            <person name="Lang B.F."/>
            <person name="Lipzen A."/>
            <person name="O'Donnell K."/>
            <person name="Pangilinan J."/>
            <person name="Reynolds N."/>
            <person name="Sandor L."/>
            <person name="Smith M.E."/>
            <person name="Tsang A."/>
            <person name="Grigoriev I.V."/>
            <person name="Stajich J.E."/>
            <person name="Spatafora J.W."/>
        </authorList>
    </citation>
    <scope>NUCLEOTIDE SEQUENCE</scope>
    <source>
        <strain evidence="1">RSA 2281</strain>
    </source>
</reference>
<dbReference type="EMBL" id="JAIXMP010000013">
    <property type="protein sequence ID" value="KAI9263117.1"/>
    <property type="molecule type" value="Genomic_DNA"/>
</dbReference>
<dbReference type="Proteomes" id="UP001209540">
    <property type="component" value="Unassembled WGS sequence"/>
</dbReference>
<name>A0AAD5KAE4_9FUNG</name>
<sequence>MAYMIPIIAMTICSLEETHDPTTKITICIFIREGTVDQLCHQMGHICECTYALASVVKGLFPYIMTIRLFLHTQSSEPHCEQVPNSNKSKILLTIVYWFVTDIHFNIYDGCVSFANFCIITMCYINGIHSKAYNISFVLSYSFLELDEHVTFFFFALTQTVALHVVFQC</sequence>
<protein>
    <submittedName>
        <fullName evidence="1">Uncharacterized protein</fullName>
    </submittedName>
</protein>
<evidence type="ECO:0000313" key="1">
    <source>
        <dbReference type="EMBL" id="KAI9263117.1"/>
    </source>
</evidence>
<reference evidence="1" key="2">
    <citation type="submission" date="2023-02" db="EMBL/GenBank/DDBJ databases">
        <authorList>
            <consortium name="DOE Joint Genome Institute"/>
            <person name="Mondo S.J."/>
            <person name="Chang Y."/>
            <person name="Wang Y."/>
            <person name="Ahrendt S."/>
            <person name="Andreopoulos W."/>
            <person name="Barry K."/>
            <person name="Beard J."/>
            <person name="Benny G.L."/>
            <person name="Blankenship S."/>
            <person name="Bonito G."/>
            <person name="Cuomo C."/>
            <person name="Desiro A."/>
            <person name="Gervers K.A."/>
            <person name="Hundley H."/>
            <person name="Kuo A."/>
            <person name="LaButti K."/>
            <person name="Lang B.F."/>
            <person name="Lipzen A."/>
            <person name="O'Donnell K."/>
            <person name="Pangilinan J."/>
            <person name="Reynolds N."/>
            <person name="Sandor L."/>
            <person name="Smith M.W."/>
            <person name="Tsang A."/>
            <person name="Grigoriev I.V."/>
            <person name="Stajich J.E."/>
            <person name="Spatafora J.W."/>
        </authorList>
    </citation>
    <scope>NUCLEOTIDE SEQUENCE</scope>
    <source>
        <strain evidence="1">RSA 2281</strain>
    </source>
</reference>
<comment type="caution">
    <text evidence="1">The sequence shown here is derived from an EMBL/GenBank/DDBJ whole genome shotgun (WGS) entry which is preliminary data.</text>
</comment>
<keyword evidence="2" id="KW-1185">Reference proteome</keyword>
<organism evidence="1 2">
    <name type="scientific">Phascolomyces articulosus</name>
    <dbReference type="NCBI Taxonomy" id="60185"/>
    <lineage>
        <taxon>Eukaryota</taxon>
        <taxon>Fungi</taxon>
        <taxon>Fungi incertae sedis</taxon>
        <taxon>Mucoromycota</taxon>
        <taxon>Mucoromycotina</taxon>
        <taxon>Mucoromycetes</taxon>
        <taxon>Mucorales</taxon>
        <taxon>Lichtheimiaceae</taxon>
        <taxon>Phascolomyces</taxon>
    </lineage>
</organism>
<evidence type="ECO:0000313" key="2">
    <source>
        <dbReference type="Proteomes" id="UP001209540"/>
    </source>
</evidence>
<gene>
    <name evidence="1" type="ORF">BDA99DRAFT_537136</name>
</gene>